<feature type="region of interest" description="Disordered" evidence="1">
    <location>
        <begin position="1"/>
        <end position="20"/>
    </location>
</feature>
<dbReference type="PANTHER" id="PTHR39569">
    <property type="entry name" value="INORGANIC TRIPHOSPHATASE"/>
    <property type="match status" value="1"/>
</dbReference>
<dbReference type="SUPFAM" id="SSF55154">
    <property type="entry name" value="CYTH-like phosphatases"/>
    <property type="match status" value="1"/>
</dbReference>
<comment type="caution">
    <text evidence="4">The sequence shown here is derived from an EMBL/GenBank/DDBJ whole genome shotgun (WGS) entry which is preliminary data.</text>
</comment>
<dbReference type="CDD" id="cd07756">
    <property type="entry name" value="CYTH-like_Pase_CHAD"/>
    <property type="match status" value="1"/>
</dbReference>
<dbReference type="Proteomes" id="UP000277424">
    <property type="component" value="Unassembled WGS sequence"/>
</dbReference>
<dbReference type="InterPro" id="IPR007899">
    <property type="entry name" value="CHAD_dom"/>
</dbReference>
<accession>A0A420WQ26</accession>
<gene>
    <name evidence="4" type="ORF">BCL74_0914</name>
</gene>
<feature type="domain" description="CHAD" evidence="3">
    <location>
        <begin position="238"/>
        <end position="527"/>
    </location>
</feature>
<evidence type="ECO:0000313" key="4">
    <source>
        <dbReference type="EMBL" id="RKQ73137.1"/>
    </source>
</evidence>
<dbReference type="SMART" id="SM00880">
    <property type="entry name" value="CHAD"/>
    <property type="match status" value="1"/>
</dbReference>
<dbReference type="RefSeq" id="WP_121217895.1">
    <property type="nucleotide sequence ID" value="NZ_RBIG01000001.1"/>
</dbReference>
<dbReference type="InterPro" id="IPR039013">
    <property type="entry name" value="YgiF"/>
</dbReference>
<evidence type="ECO:0000256" key="1">
    <source>
        <dbReference type="SAM" id="MobiDB-lite"/>
    </source>
</evidence>
<feature type="domain" description="CYTH" evidence="2">
    <location>
        <begin position="18"/>
        <end position="223"/>
    </location>
</feature>
<dbReference type="OrthoDB" id="9777271at2"/>
<dbReference type="InterPro" id="IPR033469">
    <property type="entry name" value="CYTH-like_dom_sf"/>
</dbReference>
<protein>
    <submittedName>
        <fullName evidence="4">Inorganic triphosphatase YgiF</fullName>
    </submittedName>
</protein>
<dbReference type="Pfam" id="PF01928">
    <property type="entry name" value="CYTH"/>
    <property type="match status" value="1"/>
</dbReference>
<evidence type="ECO:0000313" key="5">
    <source>
        <dbReference type="Proteomes" id="UP000277424"/>
    </source>
</evidence>
<proteinExistence type="predicted"/>
<reference evidence="4 5" key="1">
    <citation type="submission" date="2018-10" db="EMBL/GenBank/DDBJ databases">
        <title>Comparative analysis of microorganisms from saline springs in Andes Mountain Range, Colombia.</title>
        <authorList>
            <person name="Rubin E."/>
        </authorList>
    </citation>
    <scope>NUCLEOTIDE SEQUENCE [LARGE SCALE GENOMIC DNA]</scope>
    <source>
        <strain evidence="4 5">USBA 36</strain>
    </source>
</reference>
<dbReference type="PROSITE" id="PS51708">
    <property type="entry name" value="CHAD"/>
    <property type="match status" value="1"/>
</dbReference>
<evidence type="ECO:0000259" key="2">
    <source>
        <dbReference type="PROSITE" id="PS51707"/>
    </source>
</evidence>
<dbReference type="Gene3D" id="2.40.320.10">
    <property type="entry name" value="Hypothetical Protein Pfu-838710-001"/>
    <property type="match status" value="1"/>
</dbReference>
<evidence type="ECO:0000259" key="3">
    <source>
        <dbReference type="PROSITE" id="PS51708"/>
    </source>
</evidence>
<name>A0A420WQ26_9PROT</name>
<dbReference type="PROSITE" id="PS51707">
    <property type="entry name" value="CYTH"/>
    <property type="match status" value="1"/>
</dbReference>
<dbReference type="SMART" id="SM01118">
    <property type="entry name" value="CYTH"/>
    <property type="match status" value="1"/>
</dbReference>
<dbReference type="GO" id="GO:0050355">
    <property type="term" value="F:inorganic triphosphate phosphatase activity"/>
    <property type="evidence" value="ECO:0007669"/>
    <property type="project" value="InterPro"/>
</dbReference>
<dbReference type="AlphaFoldDB" id="A0A420WQ26"/>
<dbReference type="Gene3D" id="1.40.20.10">
    <property type="entry name" value="CHAD domain"/>
    <property type="match status" value="1"/>
</dbReference>
<dbReference type="GO" id="GO:0046872">
    <property type="term" value="F:metal ion binding"/>
    <property type="evidence" value="ECO:0007669"/>
    <property type="project" value="TreeGrafter"/>
</dbReference>
<dbReference type="Pfam" id="PF05235">
    <property type="entry name" value="CHAD"/>
    <property type="match status" value="1"/>
</dbReference>
<dbReference type="EMBL" id="RBIG01000001">
    <property type="protein sequence ID" value="RKQ73137.1"/>
    <property type="molecule type" value="Genomic_DNA"/>
</dbReference>
<dbReference type="InterPro" id="IPR023577">
    <property type="entry name" value="CYTH_domain"/>
</dbReference>
<dbReference type="PANTHER" id="PTHR39569:SF1">
    <property type="entry name" value="INORGANIC TRIPHOSPHATASE"/>
    <property type="match status" value="1"/>
</dbReference>
<dbReference type="InterPro" id="IPR038186">
    <property type="entry name" value="CHAD_dom_sf"/>
</dbReference>
<organism evidence="4 5">
    <name type="scientific">Oceanibaculum indicum</name>
    <dbReference type="NCBI Taxonomy" id="526216"/>
    <lineage>
        <taxon>Bacteria</taxon>
        <taxon>Pseudomonadati</taxon>
        <taxon>Pseudomonadota</taxon>
        <taxon>Alphaproteobacteria</taxon>
        <taxon>Rhodospirillales</taxon>
        <taxon>Oceanibaculaceae</taxon>
        <taxon>Oceanibaculum</taxon>
    </lineage>
</organism>
<feature type="compositionally biased region" description="Basic and acidic residues" evidence="1">
    <location>
        <begin position="11"/>
        <end position="20"/>
    </location>
</feature>
<sequence length="541" mass="60134">MALSGAISGGEGRENKRPRETELKLALDPALAERLWRHPLWKGHAPGRTVSRQLRAIYFDTPDLLLARAGVELRVRRQGRQNIQAVKARGAYAAGLAQRDELEAAVPDAQPHAVPVPERIADADLRQLVEQAVAEGLAPIFETDIRRWERSISYGGGRLSVCLDRGVVRIGAKESALCELEIELEEGAVGLVFALAQELLTHVPLRVAHTGKSKRGYDLLLDRQPRPEKADRPALDRQMLLEEVLSLSVRSCVRQIAANEPVVCQGDDPEGVHQMRVGLRRLRSLFTVFAPVLPTEQAAHFKAELKWLASELGPARDYDVFREEIVRPVQAVFPAAPGMAGLLAESDRMSALAYDRARAAIADRRYTRLLLDLSRWIAEAGWREQGLTETGAQLFAPARDFADALLDRRSRKLRKNGKRLMAGPPADRHLLRIYVKKMRYAAEFFSGLYPKKKTEPYLKALAALQEVLGHMNDAAVAESLLLPKGMAGLSGKDLQRAHAAGLILGWHGHASSEGGRKLDKLWRRLRSGEIFWRRPALSPKP</sequence>